<dbReference type="AlphaFoldDB" id="A0AAN6YCZ3"/>
<protein>
    <submittedName>
        <fullName evidence="2">Uncharacterized protein</fullName>
    </submittedName>
</protein>
<keyword evidence="3" id="KW-1185">Reference proteome</keyword>
<dbReference type="PANTHER" id="PTHR38797">
    <property type="entry name" value="NUCLEAR PORE COMPLEX PROTEIN NUP85-RELATED"/>
    <property type="match status" value="1"/>
</dbReference>
<dbReference type="Proteomes" id="UP001301769">
    <property type="component" value="Unassembled WGS sequence"/>
</dbReference>
<dbReference type="PANTHER" id="PTHR38797:SF4">
    <property type="entry name" value="NUCLEAR PORE COMPLEX PROTEIN NUP85"/>
    <property type="match status" value="1"/>
</dbReference>
<reference evidence="2" key="2">
    <citation type="submission" date="2023-05" db="EMBL/GenBank/DDBJ databases">
        <authorList>
            <consortium name="Lawrence Berkeley National Laboratory"/>
            <person name="Steindorff A."/>
            <person name="Hensen N."/>
            <person name="Bonometti L."/>
            <person name="Westerberg I."/>
            <person name="Brannstrom I.O."/>
            <person name="Guillou S."/>
            <person name="Cros-Aarteil S."/>
            <person name="Calhoun S."/>
            <person name="Haridas S."/>
            <person name="Kuo A."/>
            <person name="Mondo S."/>
            <person name="Pangilinan J."/>
            <person name="Riley R."/>
            <person name="Labutti K."/>
            <person name="Andreopoulos B."/>
            <person name="Lipzen A."/>
            <person name="Chen C."/>
            <person name="Yanf M."/>
            <person name="Daum C."/>
            <person name="Ng V."/>
            <person name="Clum A."/>
            <person name="Ohm R."/>
            <person name="Martin F."/>
            <person name="Silar P."/>
            <person name="Natvig D."/>
            <person name="Lalanne C."/>
            <person name="Gautier V."/>
            <person name="Ament-Velasquez S.L."/>
            <person name="Kruys A."/>
            <person name="Hutchinson M.I."/>
            <person name="Powell A.J."/>
            <person name="Barry K."/>
            <person name="Miller A.N."/>
            <person name="Grigoriev I.V."/>
            <person name="Debuchy R."/>
            <person name="Gladieux P."/>
            <person name="Thoren M.H."/>
            <person name="Johannesson H."/>
        </authorList>
    </citation>
    <scope>NUCLEOTIDE SEQUENCE</scope>
    <source>
        <strain evidence="2">PSN293</strain>
    </source>
</reference>
<evidence type="ECO:0000313" key="2">
    <source>
        <dbReference type="EMBL" id="KAK4214337.1"/>
    </source>
</evidence>
<evidence type="ECO:0000313" key="3">
    <source>
        <dbReference type="Proteomes" id="UP001301769"/>
    </source>
</evidence>
<reference evidence="2" key="1">
    <citation type="journal article" date="2023" name="Mol. Phylogenet. Evol.">
        <title>Genome-scale phylogeny and comparative genomics of the fungal order Sordariales.</title>
        <authorList>
            <person name="Hensen N."/>
            <person name="Bonometti L."/>
            <person name="Westerberg I."/>
            <person name="Brannstrom I.O."/>
            <person name="Guillou S."/>
            <person name="Cros-Aarteil S."/>
            <person name="Calhoun S."/>
            <person name="Haridas S."/>
            <person name="Kuo A."/>
            <person name="Mondo S."/>
            <person name="Pangilinan J."/>
            <person name="Riley R."/>
            <person name="LaButti K."/>
            <person name="Andreopoulos B."/>
            <person name="Lipzen A."/>
            <person name="Chen C."/>
            <person name="Yan M."/>
            <person name="Daum C."/>
            <person name="Ng V."/>
            <person name="Clum A."/>
            <person name="Steindorff A."/>
            <person name="Ohm R.A."/>
            <person name="Martin F."/>
            <person name="Silar P."/>
            <person name="Natvig D.O."/>
            <person name="Lalanne C."/>
            <person name="Gautier V."/>
            <person name="Ament-Velasquez S.L."/>
            <person name="Kruys A."/>
            <person name="Hutchinson M.I."/>
            <person name="Powell A.J."/>
            <person name="Barry K."/>
            <person name="Miller A.N."/>
            <person name="Grigoriev I.V."/>
            <person name="Debuchy R."/>
            <person name="Gladieux P."/>
            <person name="Hiltunen Thoren M."/>
            <person name="Johannesson H."/>
        </authorList>
    </citation>
    <scope>NUCLEOTIDE SEQUENCE</scope>
    <source>
        <strain evidence="2">PSN293</strain>
    </source>
</reference>
<evidence type="ECO:0000256" key="1">
    <source>
        <dbReference type="SAM" id="MobiDB-lite"/>
    </source>
</evidence>
<comment type="caution">
    <text evidence="2">The sequence shown here is derived from an EMBL/GenBank/DDBJ whole genome shotgun (WGS) entry which is preliminary data.</text>
</comment>
<dbReference type="InterPro" id="IPR053204">
    <property type="entry name" value="Oxopyrrolidines_Biosynth-assoc"/>
</dbReference>
<feature type="region of interest" description="Disordered" evidence="1">
    <location>
        <begin position="15"/>
        <end position="35"/>
    </location>
</feature>
<dbReference type="EMBL" id="MU858095">
    <property type="protein sequence ID" value="KAK4214337.1"/>
    <property type="molecule type" value="Genomic_DNA"/>
</dbReference>
<dbReference type="Pfam" id="PF12311">
    <property type="entry name" value="DUF3632"/>
    <property type="match status" value="1"/>
</dbReference>
<accession>A0AAN6YCZ3</accession>
<proteinExistence type="predicted"/>
<sequence length="326" mass="36646">MPVFPFCGTKSAATKAIPPKPLSESSSMTQQDETEAEKLFRPYASNNKFVQFTLDEGLDVLVLNKGSFKLNQGYSDKRVVLALRDYIHDKITLQDASRTIRDFISGNEASFGSCMLHTASKIPYQHPTGQPRLVQLLRDVYYDFSWGWRNQFRQTIYENSGLVIEIESDETDRVTPGDPIQQSINLVAFFARLSQDGTFDMTSHGLTTMGFLEENRDIQSADWADCSVRMAALWIILAGQRLYTQIVEAPPITKEGEEEMKMVSGGTSRLYTGPVYGRARWNFWYGKLSAATDREDLSAESRDLAKNAAELMDVIDRSLSASKNLG</sequence>
<name>A0AAN6YCZ3_9PEZI</name>
<organism evidence="2 3">
    <name type="scientific">Rhypophila decipiens</name>
    <dbReference type="NCBI Taxonomy" id="261697"/>
    <lineage>
        <taxon>Eukaryota</taxon>
        <taxon>Fungi</taxon>
        <taxon>Dikarya</taxon>
        <taxon>Ascomycota</taxon>
        <taxon>Pezizomycotina</taxon>
        <taxon>Sordariomycetes</taxon>
        <taxon>Sordariomycetidae</taxon>
        <taxon>Sordariales</taxon>
        <taxon>Naviculisporaceae</taxon>
        <taxon>Rhypophila</taxon>
    </lineage>
</organism>
<gene>
    <name evidence="2" type="ORF">QBC37DRAFT_387220</name>
</gene>
<dbReference type="InterPro" id="IPR022085">
    <property type="entry name" value="OpdG"/>
</dbReference>